<dbReference type="Proteomes" id="UP000649573">
    <property type="component" value="Unassembled WGS sequence"/>
</dbReference>
<dbReference type="SUPFAM" id="SSF56112">
    <property type="entry name" value="Protein kinase-like (PK-like)"/>
    <property type="match status" value="1"/>
</dbReference>
<keyword evidence="2" id="KW-1185">Reference proteome</keyword>
<sequence length="317" mass="35083">MPVVKHRPDHLPDESVRSGLSQLGIRAAELHYAAVGFGDHHWHVAAEDGTRWFATVADLENKHHCGDGPAAALAGLRAAMTTAVRLRAAGLEFVVAPFGEPVVKLGDRYALSVFPVVDGTSGDFGQTMTPDDVVLLQELLARLHTTEVEAPPCALDLPALKTDGAWSDGPYAEQARRLVNEHEGAIRARFEEFERLAEGVRRSAVVVTHGEPHPGNLIRTPAGFHLVDWDTVGLAVPERDLSVLTGDPAELTRYRELTGHEPSADALRLYRLRWQLYDLVEFVDWFRKPHTDDPDTVLAWTWFRKTLTALQVEPHDA</sequence>
<reference evidence="2" key="1">
    <citation type="journal article" date="2019" name="Int. J. Syst. Evol. Microbiol.">
        <title>The Global Catalogue of Microorganisms (GCM) 10K type strain sequencing project: providing services to taxonomists for standard genome sequencing and annotation.</title>
        <authorList>
            <consortium name="The Broad Institute Genomics Platform"/>
            <consortium name="The Broad Institute Genome Sequencing Center for Infectious Disease"/>
            <person name="Wu L."/>
            <person name="Ma J."/>
        </authorList>
    </citation>
    <scope>NUCLEOTIDE SEQUENCE [LARGE SCALE GENOMIC DNA]</scope>
    <source>
        <strain evidence="2">JCM 3296</strain>
    </source>
</reference>
<evidence type="ECO:0008006" key="3">
    <source>
        <dbReference type="Google" id="ProtNLM"/>
    </source>
</evidence>
<comment type="caution">
    <text evidence="1">The sequence shown here is derived from an EMBL/GenBank/DDBJ whole genome shotgun (WGS) entry which is preliminary data.</text>
</comment>
<protein>
    <recommendedName>
        <fullName evidence="3">Spectinomycin phosphotransferase</fullName>
    </recommendedName>
</protein>
<evidence type="ECO:0000313" key="1">
    <source>
        <dbReference type="EMBL" id="GGU16141.1"/>
    </source>
</evidence>
<gene>
    <name evidence="1" type="ORF">GCM10010178_04730</name>
</gene>
<dbReference type="InterPro" id="IPR011009">
    <property type="entry name" value="Kinase-like_dom_sf"/>
</dbReference>
<accession>A0ABQ2UAA1</accession>
<evidence type="ECO:0000313" key="2">
    <source>
        <dbReference type="Proteomes" id="UP000649573"/>
    </source>
</evidence>
<organism evidence="1 2">
    <name type="scientific">Lentzea flava</name>
    <dbReference type="NCBI Taxonomy" id="103732"/>
    <lineage>
        <taxon>Bacteria</taxon>
        <taxon>Bacillati</taxon>
        <taxon>Actinomycetota</taxon>
        <taxon>Actinomycetes</taxon>
        <taxon>Pseudonocardiales</taxon>
        <taxon>Pseudonocardiaceae</taxon>
        <taxon>Lentzea</taxon>
    </lineage>
</organism>
<name>A0ABQ2UAA1_9PSEU</name>
<dbReference type="Gene3D" id="3.90.1200.10">
    <property type="match status" value="1"/>
</dbReference>
<proteinExistence type="predicted"/>
<dbReference type="EMBL" id="BMRE01000001">
    <property type="protein sequence ID" value="GGU16141.1"/>
    <property type="molecule type" value="Genomic_DNA"/>
</dbReference>